<accession>A0A6M5YSK0</accession>
<dbReference type="GO" id="GO:0005524">
    <property type="term" value="F:ATP binding"/>
    <property type="evidence" value="ECO:0007669"/>
    <property type="project" value="UniProtKB-KW"/>
</dbReference>
<protein>
    <recommendedName>
        <fullName evidence="6">Protein kinase domain-containing protein</fullName>
    </recommendedName>
</protein>
<dbReference type="Gene3D" id="1.10.510.10">
    <property type="entry name" value="Transferase(Phosphotransferase) domain 1"/>
    <property type="match status" value="1"/>
</dbReference>
<evidence type="ECO:0000256" key="1">
    <source>
        <dbReference type="ARBA" id="ARBA00022679"/>
    </source>
</evidence>
<keyword evidence="8" id="KW-1185">Reference proteome</keyword>
<dbReference type="GO" id="GO:0004674">
    <property type="term" value="F:protein serine/threonine kinase activity"/>
    <property type="evidence" value="ECO:0007669"/>
    <property type="project" value="TreeGrafter"/>
</dbReference>
<keyword evidence="2" id="KW-0547">Nucleotide-binding</keyword>
<dbReference type="Proteomes" id="UP000503447">
    <property type="component" value="Chromosome"/>
</dbReference>
<dbReference type="AlphaFoldDB" id="A0A6M5YSK0"/>
<keyword evidence="3" id="KW-0418">Kinase</keyword>
<proteinExistence type="predicted"/>
<dbReference type="KEGG" id="ftj:FTUN_4538"/>
<dbReference type="EMBL" id="CP053452">
    <property type="protein sequence ID" value="QJW96978.1"/>
    <property type="molecule type" value="Genomic_DNA"/>
</dbReference>
<dbReference type="InterPro" id="IPR000719">
    <property type="entry name" value="Prot_kinase_dom"/>
</dbReference>
<dbReference type="CDD" id="cd14014">
    <property type="entry name" value="STKc_PknB_like"/>
    <property type="match status" value="1"/>
</dbReference>
<keyword evidence="1" id="KW-0808">Transferase</keyword>
<organism evidence="7 8">
    <name type="scientific">Frigoriglobus tundricola</name>
    <dbReference type="NCBI Taxonomy" id="2774151"/>
    <lineage>
        <taxon>Bacteria</taxon>
        <taxon>Pseudomonadati</taxon>
        <taxon>Planctomycetota</taxon>
        <taxon>Planctomycetia</taxon>
        <taxon>Gemmatales</taxon>
        <taxon>Gemmataceae</taxon>
        <taxon>Frigoriglobus</taxon>
    </lineage>
</organism>
<evidence type="ECO:0000256" key="2">
    <source>
        <dbReference type="ARBA" id="ARBA00022741"/>
    </source>
</evidence>
<evidence type="ECO:0000256" key="5">
    <source>
        <dbReference type="SAM" id="MobiDB-lite"/>
    </source>
</evidence>
<feature type="region of interest" description="Disordered" evidence="5">
    <location>
        <begin position="80"/>
        <end position="149"/>
    </location>
</feature>
<gene>
    <name evidence="7" type="ORF">FTUN_4538</name>
</gene>
<evidence type="ECO:0000256" key="4">
    <source>
        <dbReference type="ARBA" id="ARBA00022840"/>
    </source>
</evidence>
<keyword evidence="4" id="KW-0067">ATP-binding</keyword>
<reference evidence="8" key="1">
    <citation type="submission" date="2020-05" db="EMBL/GenBank/DDBJ databases">
        <title>Frigoriglobus tundricola gen. nov., sp. nov., a psychrotolerant cellulolytic planctomycete of the family Gemmataceae with two divergent copies of 16S rRNA gene.</title>
        <authorList>
            <person name="Kulichevskaya I.S."/>
            <person name="Ivanova A.A."/>
            <person name="Naumoff D.G."/>
            <person name="Beletsky A.V."/>
            <person name="Rijpstra W.I.C."/>
            <person name="Sinninghe Damste J.S."/>
            <person name="Mardanov A.V."/>
            <person name="Ravin N.V."/>
            <person name="Dedysh S.N."/>
        </authorList>
    </citation>
    <scope>NUCLEOTIDE SEQUENCE [LARGE SCALE GENOMIC DNA]</scope>
    <source>
        <strain evidence="8">PL17</strain>
    </source>
</reference>
<evidence type="ECO:0000256" key="3">
    <source>
        <dbReference type="ARBA" id="ARBA00022777"/>
    </source>
</evidence>
<dbReference type="PANTHER" id="PTHR43289">
    <property type="entry name" value="MITOGEN-ACTIVATED PROTEIN KINASE KINASE KINASE 20-RELATED"/>
    <property type="match status" value="1"/>
</dbReference>
<sequence>MGAVYLAVDTATGRRVAVKVLNAHGDRSAVDRFRAEVRALAELDHPHIVTVFAAHLDRPVPHFTMEHVPGGTLAGFVGGAARWSRAPPPPCSRPLPGPRTRPTSETSSTATSSRETCSWRPRSAGGPTLRRPTEPLLSRPRHRGAPPAVLVPKLSDFGLAKRTDRDQGLTTGGGVVGTPGFMAPEQVNGGAITPRTDVYGLGATLYHVLTGRPPFEGEVHRVLAQVADADPPRVRSLRPAVPVDLEAVVHKCLEKDPAARYATAAEVAAELDRFAGGEPVLARPLTPFRRVRRAVVRHRRQLGRVTAAALALVAAALLGVAVGNRSRVPVEPAPPPDPLEEIQKELAAGEPVILIGATGEPRWHRWVRGPVLFAPAGGRGGACSYKALDLAMLDLCPDPMTDSYRLRAELCHLDVVGPGGHSIGLYFGRQSAIGNDGWRAEVCLNVEFTETPKVAPLGSARLDQVMVTESPTHLPAPATRGLLGAPFTQADALPGPWRTVEVEVSPRGVKAWLGLRGEKPVPFGELTADAVRRSFTASNESSDTVGPAHGINLPAWTPRGAIGLWSINSAVAVRNLVVSPLK</sequence>
<evidence type="ECO:0000259" key="6">
    <source>
        <dbReference type="PROSITE" id="PS50011"/>
    </source>
</evidence>
<dbReference type="Gene3D" id="3.30.200.20">
    <property type="entry name" value="Phosphorylase Kinase, domain 1"/>
    <property type="match status" value="1"/>
</dbReference>
<feature type="domain" description="Protein kinase" evidence="6">
    <location>
        <begin position="1"/>
        <end position="281"/>
    </location>
</feature>
<evidence type="ECO:0000313" key="7">
    <source>
        <dbReference type="EMBL" id="QJW96978.1"/>
    </source>
</evidence>
<dbReference type="Pfam" id="PF00069">
    <property type="entry name" value="Pkinase"/>
    <property type="match status" value="2"/>
</dbReference>
<name>A0A6M5YSK0_9BACT</name>
<feature type="compositionally biased region" description="Pro residues" evidence="5">
    <location>
        <begin position="86"/>
        <end position="99"/>
    </location>
</feature>
<evidence type="ECO:0000313" key="8">
    <source>
        <dbReference type="Proteomes" id="UP000503447"/>
    </source>
</evidence>
<feature type="compositionally biased region" description="Low complexity" evidence="5">
    <location>
        <begin position="100"/>
        <end position="118"/>
    </location>
</feature>
<dbReference type="PANTHER" id="PTHR43289:SF6">
    <property type="entry name" value="SERINE_THREONINE-PROTEIN KINASE NEKL-3"/>
    <property type="match status" value="1"/>
</dbReference>
<dbReference type="InterPro" id="IPR011009">
    <property type="entry name" value="Kinase-like_dom_sf"/>
</dbReference>
<dbReference type="SUPFAM" id="SSF56112">
    <property type="entry name" value="Protein kinase-like (PK-like)"/>
    <property type="match status" value="1"/>
</dbReference>
<dbReference type="PROSITE" id="PS50011">
    <property type="entry name" value="PROTEIN_KINASE_DOM"/>
    <property type="match status" value="1"/>
</dbReference>